<dbReference type="AlphaFoldDB" id="A0A1L3GI44"/>
<name>A0A1L3GI44_SYNAC</name>
<organism evidence="1 2">
    <name type="scientific">Syntrophotalea acetylenica</name>
    <name type="common">Pelobacter acetylenicus</name>
    <dbReference type="NCBI Taxonomy" id="29542"/>
    <lineage>
        <taxon>Bacteria</taxon>
        <taxon>Pseudomonadati</taxon>
        <taxon>Thermodesulfobacteriota</taxon>
        <taxon>Desulfuromonadia</taxon>
        <taxon>Desulfuromonadales</taxon>
        <taxon>Syntrophotaleaceae</taxon>
        <taxon>Syntrophotalea</taxon>
    </lineage>
</organism>
<dbReference type="KEGG" id="pace:A6070_05625"/>
<accession>A0A1L3GI44</accession>
<reference evidence="1 2" key="1">
    <citation type="journal article" date="2017" name="Genome Announc.">
        <title>Complete Genome Sequences of Two Acetylene-Fermenting Pelobacter acetylenicus Strains.</title>
        <authorList>
            <person name="Sutton J.M."/>
            <person name="Baesman S.M."/>
            <person name="Fierst J.L."/>
            <person name="Poret-Peterson A.T."/>
            <person name="Oremland R.S."/>
            <person name="Dunlap D.S."/>
            <person name="Akob D.M."/>
        </authorList>
    </citation>
    <scope>NUCLEOTIDE SEQUENCE [LARGE SCALE GENOMIC DNA]</scope>
    <source>
        <strain evidence="1 2">DSM 3247</strain>
    </source>
</reference>
<dbReference type="Proteomes" id="UP000182264">
    <property type="component" value="Chromosome"/>
</dbReference>
<dbReference type="STRING" id="29542.A6070_05625"/>
<evidence type="ECO:0000313" key="1">
    <source>
        <dbReference type="EMBL" id="APG25591.1"/>
    </source>
</evidence>
<dbReference type="EMBL" id="CP015518">
    <property type="protein sequence ID" value="APG25591.1"/>
    <property type="molecule type" value="Genomic_DNA"/>
</dbReference>
<dbReference type="RefSeq" id="WP_072287431.1">
    <property type="nucleotide sequence ID" value="NZ_CP015455.1"/>
</dbReference>
<protein>
    <recommendedName>
        <fullName evidence="3">DUF3405 domain-containing protein</fullName>
    </recommendedName>
</protein>
<dbReference type="OrthoDB" id="6383705at2"/>
<gene>
    <name evidence="1" type="ORF">A7E75_11595</name>
</gene>
<proteinExistence type="predicted"/>
<sequence length="266" mass="31618">MISQAILLLTHLAAPRHCHEFNRIHETLSSFTDIFTLFHCNDGIKPDFPGQVYPFTTPDMQQLGFPMFRDTLVPGSTHFPVMAFARQRPGYDYYWVIEYDVWFRGDWNVLLGHFSSSKADLLTCHIRSYEDEPKWWWWGLNHPRHHIPLTRRYRSFNPVYRISGPALRYVDQMHRTDWSGHYEELLPTLLFHGGYRLQDFGGTGQFVNPQDRNRFYIDSTCDRKGRMKTGTMRFRPVFTKPGWRKNKLYHPVKISDNGKRIPFLPF</sequence>
<keyword evidence="2" id="KW-1185">Reference proteome</keyword>
<evidence type="ECO:0008006" key="3">
    <source>
        <dbReference type="Google" id="ProtNLM"/>
    </source>
</evidence>
<evidence type="ECO:0000313" key="2">
    <source>
        <dbReference type="Proteomes" id="UP000182264"/>
    </source>
</evidence>